<name>A0A7W7QW35_9ACTN</name>
<dbReference type="GO" id="GO:0022857">
    <property type="term" value="F:transmembrane transporter activity"/>
    <property type="evidence" value="ECO:0007669"/>
    <property type="project" value="TreeGrafter"/>
</dbReference>
<comment type="similarity">
    <text evidence="6">Belongs to the ABC-4 integral membrane protein family.</text>
</comment>
<keyword evidence="3 7" id="KW-0812">Transmembrane</keyword>
<evidence type="ECO:0000256" key="4">
    <source>
        <dbReference type="ARBA" id="ARBA00022989"/>
    </source>
</evidence>
<comment type="caution">
    <text evidence="9">The sequence shown here is derived from an EMBL/GenBank/DDBJ whole genome shotgun (WGS) entry which is preliminary data.</text>
</comment>
<keyword evidence="5 7" id="KW-0472">Membrane</keyword>
<keyword evidence="2" id="KW-1003">Cell membrane</keyword>
<evidence type="ECO:0000313" key="10">
    <source>
        <dbReference type="Proteomes" id="UP000552644"/>
    </source>
</evidence>
<keyword evidence="4 7" id="KW-1133">Transmembrane helix</keyword>
<organism evidence="9 10">
    <name type="scientific">Streptosporangium saharense</name>
    <dbReference type="NCBI Taxonomy" id="1706840"/>
    <lineage>
        <taxon>Bacteria</taxon>
        <taxon>Bacillati</taxon>
        <taxon>Actinomycetota</taxon>
        <taxon>Actinomycetes</taxon>
        <taxon>Streptosporangiales</taxon>
        <taxon>Streptosporangiaceae</taxon>
        <taxon>Streptosporangium</taxon>
    </lineage>
</organism>
<keyword evidence="10" id="KW-1185">Reference proteome</keyword>
<evidence type="ECO:0000256" key="1">
    <source>
        <dbReference type="ARBA" id="ARBA00004651"/>
    </source>
</evidence>
<evidence type="ECO:0000256" key="3">
    <source>
        <dbReference type="ARBA" id="ARBA00022692"/>
    </source>
</evidence>
<gene>
    <name evidence="9" type="ORF">FHS44_007739</name>
</gene>
<dbReference type="PANTHER" id="PTHR30572:SF4">
    <property type="entry name" value="ABC TRANSPORTER PERMEASE YTRF"/>
    <property type="match status" value="1"/>
</dbReference>
<feature type="transmembrane region" description="Helical" evidence="7">
    <location>
        <begin position="357"/>
        <end position="383"/>
    </location>
</feature>
<evidence type="ECO:0000256" key="6">
    <source>
        <dbReference type="ARBA" id="ARBA00038076"/>
    </source>
</evidence>
<feature type="transmembrane region" description="Helical" evidence="7">
    <location>
        <begin position="827"/>
        <end position="847"/>
    </location>
</feature>
<sequence>MNAWTQVRVNRGVAAVLGLLVLSACLLVAAVPKVTQTAYDDALRVAMAGSDPSRADLVVVSKRQSVPQGPLTPAVLLEEDRSFRAALPPELRPVVTAPDTGDSHYVVRKNENPVISVDGQVRSYQYLNLAWTSGAERHVRYVEGRPPGAPGELDGGPLFEVALERRAAEEMRMRVGATVLLGGMQKLAARVSGLFEAAGPDSGYWRHNDALRRVMKVRKPGADTDDWYATGLVADAALPELGALYSNTTYRWVLGVDGPSVTTLRAPELVEAVRTFRGAVPVVLEGSSPGALDTALDSLLQEHLTRLRVAESLLLFVVAGLFTVALGVIALAVRLLAERMRHALVLMRARGASLARIAATTTGAVAAVAVPAGVAGYALSYALPGPLTLLVHLGPLAVVAATALLAAGQALAHRWPRTDQREDVATSRPSPRRITAEAAVVVLALAGTYLLRQRGLTTQTDERGFDPFLILVPAGLTLAVALIVLRCYPYPLRLAVRLAARLRPAVPFLGLTLAARARPAATLSVLILLPALAVAVFGAVVSGGLATTQQTSAWQQVGARARLDSALPITPEIVERIRRVPGVREVVTATRTVSLLRTDLQRVVVLAVDTRAYRDLLRAGPLTLPDAPVLVSPDLADRGPIELLGPSPRALTPGGIVTGLPRVYGGAPLVIAPPDGSPVNTVFLDGDDLDPRPLLAAVNLQDTQVTTLDGVLSGIAGAPFTATIERAFTVVTFALAGYALAAVLVALVTGGADRTGALSHLRALGLSTAQARRLTVLEISPMIVLTALAGLLLGLALPAVLGPGVDLSSYTGGLAVEVYPADLTTPVLLTVGLAVAAVLGAFVYAALGRPSGERRRPT</sequence>
<dbReference type="InterPro" id="IPR003838">
    <property type="entry name" value="ABC3_permease_C"/>
</dbReference>
<protein>
    <submittedName>
        <fullName evidence="9">Putative ABC transport system permease protein</fullName>
    </submittedName>
</protein>
<dbReference type="Proteomes" id="UP000552644">
    <property type="component" value="Unassembled WGS sequence"/>
</dbReference>
<feature type="transmembrane region" description="Helical" evidence="7">
    <location>
        <begin position="313"/>
        <end position="336"/>
    </location>
</feature>
<dbReference type="RefSeq" id="WP_184725045.1">
    <property type="nucleotide sequence ID" value="NZ_JACHJP010000014.1"/>
</dbReference>
<feature type="transmembrane region" description="Helical" evidence="7">
    <location>
        <begin position="727"/>
        <end position="752"/>
    </location>
</feature>
<proteinExistence type="inferred from homology"/>
<feature type="transmembrane region" description="Helical" evidence="7">
    <location>
        <begin position="525"/>
        <end position="546"/>
    </location>
</feature>
<dbReference type="Pfam" id="PF02687">
    <property type="entry name" value="FtsX"/>
    <property type="match status" value="1"/>
</dbReference>
<feature type="domain" description="ABC3 transporter permease C-terminal" evidence="8">
    <location>
        <begin position="732"/>
        <end position="844"/>
    </location>
</feature>
<dbReference type="AlphaFoldDB" id="A0A7W7QW35"/>
<dbReference type="EMBL" id="JACHJP010000014">
    <property type="protein sequence ID" value="MBB4920588.1"/>
    <property type="molecule type" value="Genomic_DNA"/>
</dbReference>
<accession>A0A7W7QW35</accession>
<evidence type="ECO:0000256" key="7">
    <source>
        <dbReference type="SAM" id="Phobius"/>
    </source>
</evidence>
<dbReference type="PANTHER" id="PTHR30572">
    <property type="entry name" value="MEMBRANE COMPONENT OF TRANSPORTER-RELATED"/>
    <property type="match status" value="1"/>
</dbReference>
<evidence type="ECO:0000256" key="2">
    <source>
        <dbReference type="ARBA" id="ARBA00022475"/>
    </source>
</evidence>
<evidence type="ECO:0000259" key="8">
    <source>
        <dbReference type="Pfam" id="PF02687"/>
    </source>
</evidence>
<feature type="transmembrane region" description="Helical" evidence="7">
    <location>
        <begin position="468"/>
        <end position="488"/>
    </location>
</feature>
<feature type="transmembrane region" description="Helical" evidence="7">
    <location>
        <begin position="434"/>
        <end position="452"/>
    </location>
</feature>
<dbReference type="InterPro" id="IPR050250">
    <property type="entry name" value="Macrolide_Exporter_MacB"/>
</dbReference>
<evidence type="ECO:0000256" key="5">
    <source>
        <dbReference type="ARBA" id="ARBA00023136"/>
    </source>
</evidence>
<evidence type="ECO:0000313" key="9">
    <source>
        <dbReference type="EMBL" id="MBB4920588.1"/>
    </source>
</evidence>
<reference evidence="9 10" key="1">
    <citation type="submission" date="2020-08" db="EMBL/GenBank/DDBJ databases">
        <title>Genomic Encyclopedia of Type Strains, Phase III (KMG-III): the genomes of soil and plant-associated and newly described type strains.</title>
        <authorList>
            <person name="Whitman W."/>
        </authorList>
    </citation>
    <scope>NUCLEOTIDE SEQUENCE [LARGE SCALE GENOMIC DNA]</scope>
    <source>
        <strain evidence="9 10">CECT 8840</strain>
    </source>
</reference>
<feature type="transmembrane region" description="Helical" evidence="7">
    <location>
        <begin position="782"/>
        <end position="801"/>
    </location>
</feature>
<dbReference type="GO" id="GO:0005886">
    <property type="term" value="C:plasma membrane"/>
    <property type="evidence" value="ECO:0007669"/>
    <property type="project" value="UniProtKB-SubCell"/>
</dbReference>
<feature type="transmembrane region" description="Helical" evidence="7">
    <location>
        <begin position="389"/>
        <end position="413"/>
    </location>
</feature>
<comment type="subcellular location">
    <subcellularLocation>
        <location evidence="1">Cell membrane</location>
        <topology evidence="1">Multi-pass membrane protein</topology>
    </subcellularLocation>
</comment>